<dbReference type="EMBL" id="MNAD01000538">
    <property type="protein sequence ID" value="OJT12027.1"/>
    <property type="molecule type" value="Genomic_DNA"/>
</dbReference>
<dbReference type="EMBL" id="MNAD01000349">
    <property type="protein sequence ID" value="OJT13933.1"/>
    <property type="molecule type" value="Genomic_DNA"/>
</dbReference>
<organism evidence="3 4">
    <name type="scientific">Trametes pubescens</name>
    <name type="common">White-rot fungus</name>
    <dbReference type="NCBI Taxonomy" id="154538"/>
    <lineage>
        <taxon>Eukaryota</taxon>
        <taxon>Fungi</taxon>
        <taxon>Dikarya</taxon>
        <taxon>Basidiomycota</taxon>
        <taxon>Agaricomycotina</taxon>
        <taxon>Agaricomycetes</taxon>
        <taxon>Polyporales</taxon>
        <taxon>Polyporaceae</taxon>
        <taxon>Trametes</taxon>
    </lineage>
</organism>
<evidence type="ECO:0000313" key="1">
    <source>
        <dbReference type="EMBL" id="OJT12027.1"/>
    </source>
</evidence>
<evidence type="ECO:0000313" key="4">
    <source>
        <dbReference type="Proteomes" id="UP000184267"/>
    </source>
</evidence>
<dbReference type="Proteomes" id="UP000184267">
    <property type="component" value="Unassembled WGS sequence"/>
</dbReference>
<dbReference type="OMA" id="CVELTPP"/>
<accession>A0A1M2W261</accession>
<gene>
    <name evidence="1" type="ORF">TRAPUB_11437</name>
    <name evidence="3" type="ORF">TRAPUB_9508</name>
    <name evidence="2" type="ORF">TRAPUB_9521</name>
</gene>
<dbReference type="OrthoDB" id="2766122at2759"/>
<sequence length="235" mass="25925">MPLQTGKTPFLLHWDLIIRSTFVARLDGAAVLWRANADAIGNRRDLQELRGRSRRMSISNTVTGLDSGTPNEGHVERSVAAMPSTPPSTPVVTDMTEEVLRTPIYLEFARDGSPQVNMLVEVVLLMSTDGKFVQATATCDEVNPPFPRVGGTRHLSTTSDASIYVPSNIMYAPVYVVVRKIRGLNLEKRIAIQLTFIEWIPGDKETFEIMADIKLLSEGVMAATRCLYVGDAYGL</sequence>
<dbReference type="EMBL" id="MNAD01000348">
    <property type="protein sequence ID" value="OJT13938.1"/>
    <property type="molecule type" value="Genomic_DNA"/>
</dbReference>
<dbReference type="AlphaFoldDB" id="A0A1M2W261"/>
<keyword evidence="4" id="KW-1185">Reference proteome</keyword>
<name>A0A1M2W261_TRAPU</name>
<evidence type="ECO:0000313" key="2">
    <source>
        <dbReference type="EMBL" id="OJT13933.1"/>
    </source>
</evidence>
<protein>
    <submittedName>
        <fullName evidence="3">Uncharacterized protein</fullName>
    </submittedName>
</protein>
<reference evidence="3 4" key="1">
    <citation type="submission" date="2016-10" db="EMBL/GenBank/DDBJ databases">
        <title>Genome sequence of the basidiomycete white-rot fungus Trametes pubescens.</title>
        <authorList>
            <person name="Makela M.R."/>
            <person name="Granchi Z."/>
            <person name="Peng M."/>
            <person name="De Vries R.P."/>
            <person name="Grigoriev I."/>
            <person name="Riley R."/>
            <person name="Hilden K."/>
        </authorList>
    </citation>
    <scope>NUCLEOTIDE SEQUENCE [LARGE SCALE GENOMIC DNA]</scope>
    <source>
        <strain evidence="3 4">FBCC735</strain>
    </source>
</reference>
<evidence type="ECO:0000313" key="3">
    <source>
        <dbReference type="EMBL" id="OJT13938.1"/>
    </source>
</evidence>
<proteinExistence type="predicted"/>
<comment type="caution">
    <text evidence="3">The sequence shown here is derived from an EMBL/GenBank/DDBJ whole genome shotgun (WGS) entry which is preliminary data.</text>
</comment>